<reference evidence="1" key="1">
    <citation type="journal article" date="2014" name="Int. J. Syst. Evol. Microbiol.">
        <title>Complete genome of a new Firmicutes species belonging to the dominant human colonic microbiota ('Ruminococcus bicirculans') reveals two chromosomes and a selective capacity to utilize plant glucans.</title>
        <authorList>
            <consortium name="NISC Comparative Sequencing Program"/>
            <person name="Wegmann U."/>
            <person name="Louis P."/>
            <person name="Goesmann A."/>
            <person name="Henrissat B."/>
            <person name="Duncan S.H."/>
            <person name="Flint H.J."/>
        </authorList>
    </citation>
    <scope>NUCLEOTIDE SEQUENCE</scope>
    <source>
        <strain evidence="1">CECT 7184</strain>
    </source>
</reference>
<dbReference type="Proteomes" id="UP001242368">
    <property type="component" value="Unassembled WGS sequence"/>
</dbReference>
<dbReference type="SUPFAM" id="SSF101898">
    <property type="entry name" value="NHL repeat"/>
    <property type="match status" value="1"/>
</dbReference>
<dbReference type="EMBL" id="JAUFQU010000001">
    <property type="protein sequence ID" value="MDN3707528.1"/>
    <property type="molecule type" value="Genomic_DNA"/>
</dbReference>
<reference evidence="3" key="2">
    <citation type="journal article" date="2019" name="Int. J. Syst. Evol. Microbiol.">
        <title>The Global Catalogue of Microorganisms (GCM) 10K type strain sequencing project: providing services to taxonomists for standard genome sequencing and annotation.</title>
        <authorList>
            <consortium name="The Broad Institute Genomics Platform"/>
            <consortium name="The Broad Institute Genome Sequencing Center for Infectious Disease"/>
            <person name="Wu L."/>
            <person name="Ma J."/>
        </authorList>
    </citation>
    <scope>NUCLEOTIDE SEQUENCE [LARGE SCALE GENOMIC DNA]</scope>
    <source>
        <strain evidence="3">CECT 7184</strain>
    </source>
</reference>
<reference evidence="1" key="3">
    <citation type="submission" date="2023-06" db="EMBL/GenBank/DDBJ databases">
        <authorList>
            <person name="Lucena T."/>
            <person name="Sun Q."/>
        </authorList>
    </citation>
    <scope>NUCLEOTIDE SEQUENCE</scope>
    <source>
        <strain evidence="1">CECT 7184</strain>
    </source>
</reference>
<comment type="caution">
    <text evidence="1">The sequence shown here is derived from an EMBL/GenBank/DDBJ whole genome shotgun (WGS) entry which is preliminary data.</text>
</comment>
<proteinExistence type="predicted"/>
<dbReference type="PROSITE" id="PS51257">
    <property type="entry name" value="PROKAR_LIPOPROTEIN"/>
    <property type="match status" value="1"/>
</dbReference>
<accession>A0ABT8CV54</accession>
<dbReference type="EMBL" id="JAUFQU010000005">
    <property type="protein sequence ID" value="MDN3708900.1"/>
    <property type="molecule type" value="Genomic_DNA"/>
</dbReference>
<gene>
    <name evidence="1" type="ORF">QW060_10330</name>
    <name evidence="2" type="ORF">QW060_17600</name>
</gene>
<evidence type="ECO:0000313" key="2">
    <source>
        <dbReference type="EMBL" id="MDN3708900.1"/>
    </source>
</evidence>
<organism evidence="1 3">
    <name type="scientific">Paenimyroides ceti</name>
    <dbReference type="NCBI Taxonomy" id="395087"/>
    <lineage>
        <taxon>Bacteria</taxon>
        <taxon>Pseudomonadati</taxon>
        <taxon>Bacteroidota</taxon>
        <taxon>Flavobacteriia</taxon>
        <taxon>Flavobacteriales</taxon>
        <taxon>Flavobacteriaceae</taxon>
        <taxon>Paenimyroides</taxon>
    </lineage>
</organism>
<evidence type="ECO:0000313" key="3">
    <source>
        <dbReference type="Proteomes" id="UP001242368"/>
    </source>
</evidence>
<name>A0ABT8CV54_9FLAO</name>
<keyword evidence="3" id="KW-1185">Reference proteome</keyword>
<evidence type="ECO:0000313" key="1">
    <source>
        <dbReference type="EMBL" id="MDN3707528.1"/>
    </source>
</evidence>
<dbReference type="RefSeq" id="WP_290363501.1">
    <property type="nucleotide sequence ID" value="NZ_JAUFQU010000001.1"/>
</dbReference>
<protein>
    <submittedName>
        <fullName evidence="1">Uncharacterized protein</fullName>
    </submittedName>
</protein>
<sequence length="292" mass="33659">MKNSIITICFLSLLSCKSQTEKKLQEVYSFPNELKEVSGMMYDSNSNLLFVLEDSGNKNILFGLDSTGEIKSQVLIKEVHNHDWEALTKDEKGDFYIGDFGNNKNERTDLSIYKIANSDLQKKEAAVLQTTSFFYPEQKKFPPKNTELFFDAESFIVHKEYFYVFTKNRSKGFDGTFYVYKIPNKPGKFEAKRIATLKSCNHYRHCAITDAALSPDGKTIALLSSSRVWLISDFENDVFTEKNIQMYDLNHTSQKESIVFRDEQTLWISDEVKKKEGGKLYRITLTDLKGKP</sequence>